<evidence type="ECO:0000256" key="4">
    <source>
        <dbReference type="ARBA" id="ARBA00023306"/>
    </source>
</evidence>
<comment type="caution">
    <text evidence="6">The sequence shown here is derived from an EMBL/GenBank/DDBJ whole genome shotgun (WGS) entry which is preliminary data.</text>
</comment>
<keyword evidence="4" id="KW-0131">Cell cycle</keyword>
<dbReference type="InterPro" id="IPR044275">
    <property type="entry name" value="KRP"/>
</dbReference>
<dbReference type="PANTHER" id="PTHR46776">
    <property type="entry name" value="CYCLIN-DEPENDENT KINASE INHIBITOR 4-RELATED"/>
    <property type="match status" value="1"/>
</dbReference>
<name>A0A2U1NP06_ARTAN</name>
<comment type="subcellular location">
    <subcellularLocation>
        <location evidence="1">Nucleus</location>
        <location evidence="1">Nucleoplasm</location>
    </subcellularLocation>
</comment>
<dbReference type="GO" id="GO:0004861">
    <property type="term" value="F:cyclin-dependent protein serine/threonine kinase inhibitor activity"/>
    <property type="evidence" value="ECO:0007669"/>
    <property type="project" value="InterPro"/>
</dbReference>
<accession>A0A2U1NP06</accession>
<dbReference type="STRING" id="35608.A0A2U1NP06"/>
<keyword evidence="6" id="KW-0496">Mitochondrion</keyword>
<evidence type="ECO:0000256" key="2">
    <source>
        <dbReference type="ARBA" id="ARBA00010274"/>
    </source>
</evidence>
<dbReference type="InterPro" id="IPR003175">
    <property type="entry name" value="CDI_dom"/>
</dbReference>
<comment type="similarity">
    <text evidence="2">Belongs to the CDI family. ICK/KRP subfamily.</text>
</comment>
<dbReference type="AlphaFoldDB" id="A0A2U1NP06"/>
<proteinExistence type="inferred from homology"/>
<dbReference type="PIRSF" id="PIRSF017811">
    <property type="entry name" value="CDK_inhib_pln"/>
    <property type="match status" value="1"/>
</dbReference>
<keyword evidence="7" id="KW-1185">Reference proteome</keyword>
<protein>
    <submittedName>
        <fullName evidence="6">Cyclin-dependent kinase inhibitor</fullName>
    </submittedName>
</protein>
<organism evidence="6 7">
    <name type="scientific">Artemisia annua</name>
    <name type="common">Sweet wormwood</name>
    <dbReference type="NCBI Taxonomy" id="35608"/>
    <lineage>
        <taxon>Eukaryota</taxon>
        <taxon>Viridiplantae</taxon>
        <taxon>Streptophyta</taxon>
        <taxon>Embryophyta</taxon>
        <taxon>Tracheophyta</taxon>
        <taxon>Spermatophyta</taxon>
        <taxon>Magnoliopsida</taxon>
        <taxon>eudicotyledons</taxon>
        <taxon>Gunneridae</taxon>
        <taxon>Pentapetalae</taxon>
        <taxon>asterids</taxon>
        <taxon>campanulids</taxon>
        <taxon>Asterales</taxon>
        <taxon>Asteraceae</taxon>
        <taxon>Asteroideae</taxon>
        <taxon>Anthemideae</taxon>
        <taxon>Artemisiinae</taxon>
        <taxon>Artemisia</taxon>
    </lineage>
</organism>
<dbReference type="GO" id="GO:0005654">
    <property type="term" value="C:nucleoplasm"/>
    <property type="evidence" value="ECO:0007669"/>
    <property type="project" value="UniProtKB-SubCell"/>
</dbReference>
<dbReference type="Pfam" id="PF02234">
    <property type="entry name" value="CDI"/>
    <property type="match status" value="1"/>
</dbReference>
<dbReference type="EMBL" id="PKPP01002443">
    <property type="protein sequence ID" value="PWA75243.1"/>
    <property type="molecule type" value="Genomic_DNA"/>
</dbReference>
<evidence type="ECO:0000256" key="3">
    <source>
        <dbReference type="ARBA" id="ARBA00023013"/>
    </source>
</evidence>
<dbReference type="GO" id="GO:0051726">
    <property type="term" value="P:regulation of cell cycle"/>
    <property type="evidence" value="ECO:0007669"/>
    <property type="project" value="InterPro"/>
</dbReference>
<reference evidence="6 7" key="1">
    <citation type="journal article" date="2018" name="Mol. Plant">
        <title>The genome of Artemisia annua provides insight into the evolution of Asteraceae family and artemisinin biosynthesis.</title>
        <authorList>
            <person name="Shen Q."/>
            <person name="Zhang L."/>
            <person name="Liao Z."/>
            <person name="Wang S."/>
            <person name="Yan T."/>
            <person name="Shi P."/>
            <person name="Liu M."/>
            <person name="Fu X."/>
            <person name="Pan Q."/>
            <person name="Wang Y."/>
            <person name="Lv Z."/>
            <person name="Lu X."/>
            <person name="Zhang F."/>
            <person name="Jiang W."/>
            <person name="Ma Y."/>
            <person name="Chen M."/>
            <person name="Hao X."/>
            <person name="Li L."/>
            <person name="Tang Y."/>
            <person name="Lv G."/>
            <person name="Zhou Y."/>
            <person name="Sun X."/>
            <person name="Brodelius P.E."/>
            <person name="Rose J.K.C."/>
            <person name="Tang K."/>
        </authorList>
    </citation>
    <scope>NUCLEOTIDE SEQUENCE [LARGE SCALE GENOMIC DNA]</scope>
    <source>
        <strain evidence="7">cv. Huhao1</strain>
        <tissue evidence="6">Leaf</tissue>
    </source>
</reference>
<evidence type="ECO:0000313" key="6">
    <source>
        <dbReference type="EMBL" id="PWA75243.1"/>
    </source>
</evidence>
<gene>
    <name evidence="6" type="ORF">CTI12_AA242670</name>
</gene>
<evidence type="ECO:0000313" key="7">
    <source>
        <dbReference type="Proteomes" id="UP000245207"/>
    </source>
</evidence>
<sequence>MEVVGKKRKISNDEELRLSKRYQFDSDVSVSCCSSNGSVHENFRCRDLQVSENERDDLDARERESTPTSKLNDEIVEEKLRSAEKIKSRREIPQEKTPPAAEIEAFFAAAENDLHKRFKEKYNFDIVNDVPLKGRYEWVELKP</sequence>
<dbReference type="InterPro" id="IPR044898">
    <property type="entry name" value="CDI_dom_sf"/>
</dbReference>
<dbReference type="Gene3D" id="4.10.365.10">
    <property type="entry name" value="p27"/>
    <property type="match status" value="1"/>
</dbReference>
<geneLocation type="mitochondrion" evidence="6"/>
<evidence type="ECO:0000256" key="1">
    <source>
        <dbReference type="ARBA" id="ARBA00004642"/>
    </source>
</evidence>
<dbReference type="OrthoDB" id="6373236at2759"/>
<dbReference type="Proteomes" id="UP000245207">
    <property type="component" value="Unassembled WGS sequence"/>
</dbReference>
<feature type="domain" description="Cyclin-dependent kinase inhibitor" evidence="5">
    <location>
        <begin position="97"/>
        <end position="141"/>
    </location>
</feature>
<evidence type="ECO:0000259" key="5">
    <source>
        <dbReference type="Pfam" id="PF02234"/>
    </source>
</evidence>
<keyword evidence="3" id="KW-0649">Protein kinase inhibitor</keyword>